<dbReference type="Gene3D" id="3.30.420.10">
    <property type="entry name" value="Ribonuclease H-like superfamily/Ribonuclease H"/>
    <property type="match status" value="1"/>
</dbReference>
<sequence length="113" mass="12622">MAKKERGVCRPIEVETKALVMGLREANRRALNPLIVESDCQVLVNLLKNGMDDFLAGEKVKWRFTPRKSNSVAHWLAHAGLSWEQQIVWVENPPLSLCCLIEADLGQGPSGQN</sequence>
<dbReference type="Proteomes" id="UP001497516">
    <property type="component" value="Chromosome 3"/>
</dbReference>
<proteinExistence type="predicted"/>
<evidence type="ECO:0000313" key="2">
    <source>
        <dbReference type="EMBL" id="CAL1376511.1"/>
    </source>
</evidence>
<evidence type="ECO:0000259" key="1">
    <source>
        <dbReference type="Pfam" id="PF13456"/>
    </source>
</evidence>
<keyword evidence="3" id="KW-1185">Reference proteome</keyword>
<name>A0AAV2DS39_9ROSI</name>
<dbReference type="PANTHER" id="PTHR47074">
    <property type="entry name" value="BNAC02G40300D PROTEIN"/>
    <property type="match status" value="1"/>
</dbReference>
<evidence type="ECO:0000313" key="3">
    <source>
        <dbReference type="Proteomes" id="UP001497516"/>
    </source>
</evidence>
<dbReference type="InterPro" id="IPR002156">
    <property type="entry name" value="RNaseH_domain"/>
</dbReference>
<dbReference type="CDD" id="cd06222">
    <property type="entry name" value="RNase_H_like"/>
    <property type="match status" value="1"/>
</dbReference>
<dbReference type="InterPro" id="IPR036397">
    <property type="entry name" value="RNaseH_sf"/>
</dbReference>
<reference evidence="2 3" key="1">
    <citation type="submission" date="2024-04" db="EMBL/GenBank/DDBJ databases">
        <authorList>
            <person name="Fracassetti M."/>
        </authorList>
    </citation>
    <scope>NUCLEOTIDE SEQUENCE [LARGE SCALE GENOMIC DNA]</scope>
</reference>
<dbReference type="PANTHER" id="PTHR47074:SF73">
    <property type="entry name" value="OS04G0448401 PROTEIN"/>
    <property type="match status" value="1"/>
</dbReference>
<feature type="domain" description="RNase H type-1" evidence="1">
    <location>
        <begin position="10"/>
        <end position="50"/>
    </location>
</feature>
<dbReference type="GO" id="GO:0003676">
    <property type="term" value="F:nucleic acid binding"/>
    <property type="evidence" value="ECO:0007669"/>
    <property type="project" value="InterPro"/>
</dbReference>
<dbReference type="InterPro" id="IPR044730">
    <property type="entry name" value="RNase_H-like_dom_plant"/>
</dbReference>
<dbReference type="Pfam" id="PF13456">
    <property type="entry name" value="RVT_3"/>
    <property type="match status" value="1"/>
</dbReference>
<dbReference type="GO" id="GO:0004523">
    <property type="term" value="F:RNA-DNA hybrid ribonuclease activity"/>
    <property type="evidence" value="ECO:0007669"/>
    <property type="project" value="InterPro"/>
</dbReference>
<dbReference type="AlphaFoldDB" id="A0AAV2DS39"/>
<dbReference type="InterPro" id="IPR012337">
    <property type="entry name" value="RNaseH-like_sf"/>
</dbReference>
<organism evidence="2 3">
    <name type="scientific">Linum trigynum</name>
    <dbReference type="NCBI Taxonomy" id="586398"/>
    <lineage>
        <taxon>Eukaryota</taxon>
        <taxon>Viridiplantae</taxon>
        <taxon>Streptophyta</taxon>
        <taxon>Embryophyta</taxon>
        <taxon>Tracheophyta</taxon>
        <taxon>Spermatophyta</taxon>
        <taxon>Magnoliopsida</taxon>
        <taxon>eudicotyledons</taxon>
        <taxon>Gunneridae</taxon>
        <taxon>Pentapetalae</taxon>
        <taxon>rosids</taxon>
        <taxon>fabids</taxon>
        <taxon>Malpighiales</taxon>
        <taxon>Linaceae</taxon>
        <taxon>Linum</taxon>
    </lineage>
</organism>
<dbReference type="SUPFAM" id="SSF53098">
    <property type="entry name" value="Ribonuclease H-like"/>
    <property type="match status" value="1"/>
</dbReference>
<gene>
    <name evidence="2" type="ORF">LTRI10_LOCUS18237</name>
</gene>
<dbReference type="InterPro" id="IPR052929">
    <property type="entry name" value="RNase_H-like_EbsB-rel"/>
</dbReference>
<protein>
    <recommendedName>
        <fullName evidence="1">RNase H type-1 domain-containing protein</fullName>
    </recommendedName>
</protein>
<dbReference type="EMBL" id="OZ034816">
    <property type="protein sequence ID" value="CAL1376511.1"/>
    <property type="molecule type" value="Genomic_DNA"/>
</dbReference>
<accession>A0AAV2DS39</accession>